<evidence type="ECO:0000256" key="6">
    <source>
        <dbReference type="ARBA" id="ARBA00023136"/>
    </source>
</evidence>
<dbReference type="PROSITE" id="PS50928">
    <property type="entry name" value="ABC_TM1"/>
    <property type="match status" value="1"/>
</dbReference>
<keyword evidence="6 7" id="KW-0472">Membrane</keyword>
<dbReference type="Proteomes" id="UP000602198">
    <property type="component" value="Unassembled WGS sequence"/>
</dbReference>
<dbReference type="SUPFAM" id="SSF161098">
    <property type="entry name" value="MetI-like"/>
    <property type="match status" value="1"/>
</dbReference>
<feature type="transmembrane region" description="Helical" evidence="7">
    <location>
        <begin position="274"/>
        <end position="297"/>
    </location>
</feature>
<feature type="region of interest" description="Disordered" evidence="8">
    <location>
        <begin position="1"/>
        <end position="36"/>
    </location>
</feature>
<keyword evidence="2 7" id="KW-0813">Transport</keyword>
<gene>
    <name evidence="10" type="ORF">JK358_23930</name>
</gene>
<feature type="transmembrane region" description="Helical" evidence="7">
    <location>
        <begin position="167"/>
        <end position="186"/>
    </location>
</feature>
<evidence type="ECO:0000256" key="1">
    <source>
        <dbReference type="ARBA" id="ARBA00004651"/>
    </source>
</evidence>
<evidence type="ECO:0000313" key="11">
    <source>
        <dbReference type="Proteomes" id="UP000602198"/>
    </source>
</evidence>
<evidence type="ECO:0000256" key="4">
    <source>
        <dbReference type="ARBA" id="ARBA00022692"/>
    </source>
</evidence>
<dbReference type="PANTHER" id="PTHR43386:SF25">
    <property type="entry name" value="PEPTIDE ABC TRANSPORTER PERMEASE PROTEIN"/>
    <property type="match status" value="1"/>
</dbReference>
<feature type="domain" description="ABC transmembrane type-1" evidence="9">
    <location>
        <begin position="107"/>
        <end position="292"/>
    </location>
</feature>
<comment type="subcellular location">
    <subcellularLocation>
        <location evidence="1 7">Cell membrane</location>
        <topology evidence="1 7">Multi-pass membrane protein</topology>
    </subcellularLocation>
</comment>
<feature type="transmembrane region" description="Helical" evidence="7">
    <location>
        <begin position="142"/>
        <end position="161"/>
    </location>
</feature>
<dbReference type="InterPro" id="IPR000515">
    <property type="entry name" value="MetI-like"/>
</dbReference>
<organism evidence="10 11">
    <name type="scientific">Nocardia acididurans</name>
    <dbReference type="NCBI Taxonomy" id="2802282"/>
    <lineage>
        <taxon>Bacteria</taxon>
        <taxon>Bacillati</taxon>
        <taxon>Actinomycetota</taxon>
        <taxon>Actinomycetes</taxon>
        <taxon>Mycobacteriales</taxon>
        <taxon>Nocardiaceae</taxon>
        <taxon>Nocardia</taxon>
    </lineage>
</organism>
<dbReference type="EMBL" id="JAERRJ010000009">
    <property type="protein sequence ID" value="MBL1077458.1"/>
    <property type="molecule type" value="Genomic_DNA"/>
</dbReference>
<dbReference type="PANTHER" id="PTHR43386">
    <property type="entry name" value="OLIGOPEPTIDE TRANSPORT SYSTEM PERMEASE PROTEIN APPC"/>
    <property type="match status" value="1"/>
</dbReference>
<feature type="transmembrane region" description="Helical" evidence="7">
    <location>
        <begin position="44"/>
        <end position="65"/>
    </location>
</feature>
<sequence>MTPVPDRSEASTPSPARSTTGAGTAQRSGIGSAAGGSGRRRVAAVVRLLPALLLVGAALLGPWFAPHAVDVPVTGPYAEPSAVAPLGGDLLGRDVLSRVLAGGWDLVVSALVAAVLVTGLAAVLGAAGALRPGFGRVLDRAADLLILLPAVLGLLVVAMAWRDGGRPAIVVAAVVLGVPYAVRLVAGAAAPVAASGYVEAAAAGGERLGHLIFREVLPNLRATLLALFGLRFVAAVYIVATAGFLQIGPQPPAADWALMIRENGPGIMLNPWPVIAPSILIGLLAMSVNLAASALAPQLGRKAVSLR</sequence>
<dbReference type="CDD" id="cd06261">
    <property type="entry name" value="TM_PBP2"/>
    <property type="match status" value="1"/>
</dbReference>
<dbReference type="InterPro" id="IPR035906">
    <property type="entry name" value="MetI-like_sf"/>
</dbReference>
<evidence type="ECO:0000256" key="8">
    <source>
        <dbReference type="SAM" id="MobiDB-lite"/>
    </source>
</evidence>
<proteinExistence type="inferred from homology"/>
<reference evidence="10 11" key="1">
    <citation type="submission" date="2021-01" db="EMBL/GenBank/DDBJ databases">
        <title>WGS of actinomycetes isolated from Thailand.</title>
        <authorList>
            <person name="Thawai C."/>
        </authorList>
    </citation>
    <scope>NUCLEOTIDE SEQUENCE [LARGE SCALE GENOMIC DNA]</scope>
    <source>
        <strain evidence="10 11">LPG 2</strain>
    </source>
</reference>
<accession>A0ABS1M9Z9</accession>
<name>A0ABS1M9Z9_9NOCA</name>
<keyword evidence="5 7" id="KW-1133">Transmembrane helix</keyword>
<comment type="similarity">
    <text evidence="7">Belongs to the binding-protein-dependent transport system permease family.</text>
</comment>
<keyword evidence="11" id="KW-1185">Reference proteome</keyword>
<evidence type="ECO:0000259" key="9">
    <source>
        <dbReference type="PROSITE" id="PS50928"/>
    </source>
</evidence>
<evidence type="ECO:0000313" key="10">
    <source>
        <dbReference type="EMBL" id="MBL1077458.1"/>
    </source>
</evidence>
<comment type="caution">
    <text evidence="10">The sequence shown here is derived from an EMBL/GenBank/DDBJ whole genome shotgun (WGS) entry which is preliminary data.</text>
</comment>
<evidence type="ECO:0000256" key="5">
    <source>
        <dbReference type="ARBA" id="ARBA00022989"/>
    </source>
</evidence>
<dbReference type="Gene3D" id="1.10.3720.10">
    <property type="entry name" value="MetI-like"/>
    <property type="match status" value="1"/>
</dbReference>
<dbReference type="InterPro" id="IPR050366">
    <property type="entry name" value="BP-dependent_transpt_permease"/>
</dbReference>
<protein>
    <submittedName>
        <fullName evidence="10">ABC transporter permease subunit</fullName>
    </submittedName>
</protein>
<feature type="transmembrane region" description="Helical" evidence="7">
    <location>
        <begin position="224"/>
        <end position="247"/>
    </location>
</feature>
<feature type="transmembrane region" description="Helical" evidence="7">
    <location>
        <begin position="106"/>
        <end position="130"/>
    </location>
</feature>
<keyword evidence="4 7" id="KW-0812">Transmembrane</keyword>
<keyword evidence="3" id="KW-1003">Cell membrane</keyword>
<dbReference type="Pfam" id="PF00528">
    <property type="entry name" value="BPD_transp_1"/>
    <property type="match status" value="1"/>
</dbReference>
<evidence type="ECO:0000256" key="7">
    <source>
        <dbReference type="RuleBase" id="RU363032"/>
    </source>
</evidence>
<evidence type="ECO:0000256" key="2">
    <source>
        <dbReference type="ARBA" id="ARBA00022448"/>
    </source>
</evidence>
<evidence type="ECO:0000256" key="3">
    <source>
        <dbReference type="ARBA" id="ARBA00022475"/>
    </source>
</evidence>
<feature type="compositionally biased region" description="Polar residues" evidence="8">
    <location>
        <begin position="10"/>
        <end position="26"/>
    </location>
</feature>